<feature type="region of interest" description="Disordered" evidence="6">
    <location>
        <begin position="1310"/>
        <end position="1333"/>
    </location>
</feature>
<feature type="compositionally biased region" description="Polar residues" evidence="6">
    <location>
        <begin position="873"/>
        <end position="901"/>
    </location>
</feature>
<dbReference type="GO" id="GO:0043565">
    <property type="term" value="F:sequence-specific DNA binding"/>
    <property type="evidence" value="ECO:0007669"/>
    <property type="project" value="InterPro"/>
</dbReference>
<feature type="region of interest" description="Disordered" evidence="6">
    <location>
        <begin position="140"/>
        <end position="321"/>
    </location>
</feature>
<dbReference type="Pfam" id="PF00447">
    <property type="entry name" value="HSF_DNA-bind"/>
    <property type="match status" value="1"/>
</dbReference>
<feature type="region of interest" description="Disordered" evidence="6">
    <location>
        <begin position="1143"/>
        <end position="1197"/>
    </location>
</feature>
<protein>
    <recommendedName>
        <fullName evidence="7">HSF-type DNA-binding domain-containing protein</fullName>
    </recommendedName>
</protein>
<evidence type="ECO:0000313" key="8">
    <source>
        <dbReference type="EMBL" id="EEN58931.1"/>
    </source>
</evidence>
<evidence type="ECO:0000256" key="1">
    <source>
        <dbReference type="ARBA" id="ARBA00004123"/>
    </source>
</evidence>
<accession>C3YLJ4</accession>
<sequence length="1429" mass="156362">MEGGGDEVPPSPFRSSGPLFPVRLRELADDPTVRSVRWSPDGTTLLIHQKLLEEELLDPEKPGAFKTRTFGSFYRQMNLYGFRRARGNREGRPEHPDGLETAELREFHHTYFQRDQPELLSLVRRPSCSRAALTERRTERVRQLQEASPQDRVERARWLQGESPRDRAERARLLQEASPRDRVERARWPQGESPRDRAERVRQLQEASPLDRVERARWPQGESPRDRAERVRQLQEASPQDRVERVRWPQGESPRDRVERVRQLQEASPQDRVERARWLQGESPQGKRTVSDLVQDERQRTPEGGTTCTDKSTPEDRPSMPVIPPTASPALAVPVTISAPTISTAPEGILYDTFVSPGTDTIYQSLWTSNLLSGADQGPLFSGPRASSLVQPQEFSLRPRVPGPRRNLFGTAAAATYHMIPGIANAARTDQQIPGTAGDATAYQQIPVTVGPATANQQIPGTASPAIANQQISGTAGPAIANQQISGTAGPAIANQKIPRTVDGATASQHIPVKVGAATANQQQILRIVGQAGDLTGQQIPGTVDVAATSNQEIPVCGTSISNQPIPVIIGSGRFQSNPSTRVEGKQLQAKVRPEGELRLEVPRLDLEVPLIEVPRSKVPCIDVSSVGVPRQDVPQVMAPYIKVPLSEVPLAEVPQCDNVPLVEEQQTKRSRTKASLEELPAGLSLIEVVWMPSPQTEEPQTKAQEVKMFSLKEPTSVPTVQLQRIASPWMEVPRIEVDTPLGMDHVLHKVIPLEGVSKVDVSLAEAAQKSLPTQLPAQPAVPAIGAGMSQCQRELSRQEVSDRTVPHMEAPNIKALPVSALVPQPVPTSVLQSAVPPTCRPLQSQTDQHAQEDAPVEVGVCARCRSKYGPPSEQTDTANPTAENGPSSEKSDGTNPTAEAMTSTAEIKANIVVSETKVPEIYTPSPARNEPSLPEVFVPPPARNASSPATGELQVPILKTPGKLADSSSHVSTATDYSTDPVVMVPASADNVAMATTDEVSFLTVANFEEVVTSPSKRQKAHDERDSLADKTSYKAAVSPAGQKATHTCLEEDIFFSPEDMSGTSTPKRKSRRRCKKLGGRERRGVRRKVQVMTHEEEVLAAVRAIQQEELEHGQVEVPAVSVLQHDMPRTLHDMPRTLHDMPRTLHDMSRPQCDKPRPQHDMSRPHHDMSRPQSDMPRPQHDIPIPQPETPLSLHDMPRTPFHVRRTPHDFSRPQQEMPRPLHDMPPKMPSSGFSNPPVPTAPFPASYAGLAPEDAKKLPFKKRFCAIPAEPAAQEPHEQGALSTSVDDLIVFGTSIRLVPAPEDSGSIFSNNHTSGLEEEDGLKTPEVDTKSSPYVVQGQFYVPLNEVECGEGNKDFEIVDIVGVDSKVAAEQSARDERSVVLGDEVQVQTLQEQQGQGHVGQPSDPDMQSAVPLISASRGDVVIV</sequence>
<feature type="region of interest" description="Disordered" evidence="6">
    <location>
        <begin position="1013"/>
        <end position="1035"/>
    </location>
</feature>
<feature type="region of interest" description="Disordered" evidence="6">
    <location>
        <begin position="868"/>
        <end position="901"/>
    </location>
</feature>
<dbReference type="PANTHER" id="PTHR10015">
    <property type="entry name" value="HEAT SHOCK TRANSCRIPTION FACTOR"/>
    <property type="match status" value="1"/>
</dbReference>
<dbReference type="InParanoid" id="C3YLJ4"/>
<evidence type="ECO:0000259" key="7">
    <source>
        <dbReference type="SMART" id="SM00415"/>
    </source>
</evidence>
<feature type="compositionally biased region" description="Basic and acidic residues" evidence="6">
    <location>
        <begin position="140"/>
        <end position="277"/>
    </location>
</feature>
<dbReference type="STRING" id="7739.C3YLJ4"/>
<dbReference type="SMART" id="SM00415">
    <property type="entry name" value="HSF"/>
    <property type="match status" value="1"/>
</dbReference>
<feature type="compositionally biased region" description="Basic residues" evidence="6">
    <location>
        <begin position="1068"/>
        <end position="1087"/>
    </location>
</feature>
<evidence type="ECO:0000256" key="2">
    <source>
        <dbReference type="ARBA" id="ARBA00006403"/>
    </source>
</evidence>
<dbReference type="Gene3D" id="1.10.10.10">
    <property type="entry name" value="Winged helix-like DNA-binding domain superfamily/Winged helix DNA-binding domain"/>
    <property type="match status" value="1"/>
</dbReference>
<dbReference type="SUPFAM" id="SSF46785">
    <property type="entry name" value="Winged helix' DNA-binding domain"/>
    <property type="match status" value="1"/>
</dbReference>
<dbReference type="PANTHER" id="PTHR10015:SF465">
    <property type="entry name" value="HSF-TYPE DNA-BINDING DOMAIN-CONTAINING PROTEIN"/>
    <property type="match status" value="1"/>
</dbReference>
<evidence type="ECO:0000256" key="6">
    <source>
        <dbReference type="SAM" id="MobiDB-lite"/>
    </source>
</evidence>
<comment type="similarity">
    <text evidence="2 5">Belongs to the HSF family.</text>
</comment>
<dbReference type="InterPro" id="IPR036388">
    <property type="entry name" value="WH-like_DNA-bd_sf"/>
</dbReference>
<evidence type="ECO:0000256" key="3">
    <source>
        <dbReference type="ARBA" id="ARBA00023125"/>
    </source>
</evidence>
<dbReference type="EMBL" id="GG666527">
    <property type="protein sequence ID" value="EEN58931.1"/>
    <property type="molecule type" value="Genomic_DNA"/>
</dbReference>
<organism>
    <name type="scientific">Branchiostoma floridae</name>
    <name type="common">Florida lancelet</name>
    <name type="synonym">Amphioxus</name>
    <dbReference type="NCBI Taxonomy" id="7739"/>
    <lineage>
        <taxon>Eukaryota</taxon>
        <taxon>Metazoa</taxon>
        <taxon>Chordata</taxon>
        <taxon>Cephalochordata</taxon>
        <taxon>Leptocardii</taxon>
        <taxon>Amphioxiformes</taxon>
        <taxon>Branchiostomatidae</taxon>
        <taxon>Branchiostoma</taxon>
    </lineage>
</organism>
<dbReference type="GO" id="GO:0005634">
    <property type="term" value="C:nucleus"/>
    <property type="evidence" value="ECO:0007669"/>
    <property type="project" value="UniProtKB-SubCell"/>
</dbReference>
<feature type="region of interest" description="Disordered" evidence="6">
    <location>
        <begin position="923"/>
        <end position="951"/>
    </location>
</feature>
<reference evidence="8" key="1">
    <citation type="journal article" date="2008" name="Nature">
        <title>The amphioxus genome and the evolution of the chordate karyotype.</title>
        <authorList>
            <consortium name="US DOE Joint Genome Institute (JGI-PGF)"/>
            <person name="Putnam N.H."/>
            <person name="Butts T."/>
            <person name="Ferrier D.E.K."/>
            <person name="Furlong R.F."/>
            <person name="Hellsten U."/>
            <person name="Kawashima T."/>
            <person name="Robinson-Rechavi M."/>
            <person name="Shoguchi E."/>
            <person name="Terry A."/>
            <person name="Yu J.-K."/>
            <person name="Benito-Gutierrez E.L."/>
            <person name="Dubchak I."/>
            <person name="Garcia-Fernandez J."/>
            <person name="Gibson-Brown J.J."/>
            <person name="Grigoriev I.V."/>
            <person name="Horton A.C."/>
            <person name="de Jong P.J."/>
            <person name="Jurka J."/>
            <person name="Kapitonov V.V."/>
            <person name="Kohara Y."/>
            <person name="Kuroki Y."/>
            <person name="Lindquist E."/>
            <person name="Lucas S."/>
            <person name="Osoegawa K."/>
            <person name="Pennacchio L.A."/>
            <person name="Salamov A.A."/>
            <person name="Satou Y."/>
            <person name="Sauka-Spengler T."/>
            <person name="Schmutz J."/>
            <person name="Shin-I T."/>
            <person name="Toyoda A."/>
            <person name="Bronner-Fraser M."/>
            <person name="Fujiyama A."/>
            <person name="Holland L.Z."/>
            <person name="Holland P.W.H."/>
            <person name="Satoh N."/>
            <person name="Rokhsar D.S."/>
        </authorList>
    </citation>
    <scope>NUCLEOTIDE SEQUENCE [LARGE SCALE GENOMIC DNA]</scope>
    <source>
        <strain evidence="8">S238N-H82</strain>
        <tissue evidence="8">Testes</tissue>
    </source>
</reference>
<dbReference type="InterPro" id="IPR036390">
    <property type="entry name" value="WH_DNA-bd_sf"/>
</dbReference>
<feature type="domain" description="HSF-type DNA-binding" evidence="7">
    <location>
        <begin position="16"/>
        <end position="126"/>
    </location>
</feature>
<keyword evidence="4" id="KW-0539">Nucleus</keyword>
<dbReference type="GO" id="GO:0003700">
    <property type="term" value="F:DNA-binding transcription factor activity"/>
    <property type="evidence" value="ECO:0007669"/>
    <property type="project" value="InterPro"/>
</dbReference>
<keyword evidence="3" id="KW-0238">DNA-binding</keyword>
<proteinExistence type="inferred from homology"/>
<comment type="subcellular location">
    <subcellularLocation>
        <location evidence="1">Nucleus</location>
    </subcellularLocation>
</comment>
<gene>
    <name evidence="8" type="ORF">BRAFLDRAFT_98078</name>
</gene>
<dbReference type="eggNOG" id="KOG0627">
    <property type="taxonomic scope" value="Eukaryota"/>
</dbReference>
<feature type="region of interest" description="Disordered" evidence="6">
    <location>
        <begin position="1059"/>
        <end position="1087"/>
    </location>
</feature>
<feature type="compositionally biased region" description="Basic and acidic residues" evidence="6">
    <location>
        <begin position="1022"/>
        <end position="1034"/>
    </location>
</feature>
<evidence type="ECO:0000256" key="4">
    <source>
        <dbReference type="ARBA" id="ARBA00023242"/>
    </source>
</evidence>
<dbReference type="InterPro" id="IPR000232">
    <property type="entry name" value="HSF_DNA-bd"/>
</dbReference>
<evidence type="ECO:0000256" key="5">
    <source>
        <dbReference type="RuleBase" id="RU004020"/>
    </source>
</evidence>
<feature type="compositionally biased region" description="Basic and acidic residues" evidence="6">
    <location>
        <begin position="1143"/>
        <end position="1172"/>
    </location>
</feature>
<name>C3YLJ4_BRAFL</name>
<feature type="region of interest" description="Disordered" evidence="6">
    <location>
        <begin position="834"/>
        <end position="855"/>
    </location>
</feature>